<protein>
    <recommendedName>
        <fullName evidence="3">SnoaL-like domain-containing protein</fullName>
    </recommendedName>
</protein>
<name>A0A6A5VJL5_9PLEO</name>
<dbReference type="OrthoDB" id="3014656at2759"/>
<dbReference type="Proteomes" id="UP000800036">
    <property type="component" value="Unassembled WGS sequence"/>
</dbReference>
<accession>A0A6A5VJL5</accession>
<organism evidence="1 2">
    <name type="scientific">Bimuria novae-zelandiae CBS 107.79</name>
    <dbReference type="NCBI Taxonomy" id="1447943"/>
    <lineage>
        <taxon>Eukaryota</taxon>
        <taxon>Fungi</taxon>
        <taxon>Dikarya</taxon>
        <taxon>Ascomycota</taxon>
        <taxon>Pezizomycotina</taxon>
        <taxon>Dothideomycetes</taxon>
        <taxon>Pleosporomycetidae</taxon>
        <taxon>Pleosporales</taxon>
        <taxon>Massarineae</taxon>
        <taxon>Didymosphaeriaceae</taxon>
        <taxon>Bimuria</taxon>
    </lineage>
</organism>
<evidence type="ECO:0008006" key="3">
    <source>
        <dbReference type="Google" id="ProtNLM"/>
    </source>
</evidence>
<sequence>MEDEIVALATAHIESYASAAAQGRDNKAPLDQLADAYSVHYLPTWTAFMLGNTKANPDREGTKESLLYALEHYRKHGLGTDVRKATSRVVKISATSALCFITWRMVIPAGEESALDNGACEDAIEFEDLYGFRAAENGLMKGGWEFVVADQEVLAVLSRVPNIFD</sequence>
<gene>
    <name evidence="1" type="ORF">BU23DRAFT_527977</name>
</gene>
<dbReference type="EMBL" id="ML976665">
    <property type="protein sequence ID" value="KAF1976878.1"/>
    <property type="molecule type" value="Genomic_DNA"/>
</dbReference>
<proteinExistence type="predicted"/>
<dbReference type="AlphaFoldDB" id="A0A6A5VJL5"/>
<evidence type="ECO:0000313" key="1">
    <source>
        <dbReference type="EMBL" id="KAF1976878.1"/>
    </source>
</evidence>
<keyword evidence="2" id="KW-1185">Reference proteome</keyword>
<evidence type="ECO:0000313" key="2">
    <source>
        <dbReference type="Proteomes" id="UP000800036"/>
    </source>
</evidence>
<reference evidence="1" key="1">
    <citation type="journal article" date="2020" name="Stud. Mycol.">
        <title>101 Dothideomycetes genomes: a test case for predicting lifestyles and emergence of pathogens.</title>
        <authorList>
            <person name="Haridas S."/>
            <person name="Albert R."/>
            <person name="Binder M."/>
            <person name="Bloem J."/>
            <person name="Labutti K."/>
            <person name="Salamov A."/>
            <person name="Andreopoulos B."/>
            <person name="Baker S."/>
            <person name="Barry K."/>
            <person name="Bills G."/>
            <person name="Bluhm B."/>
            <person name="Cannon C."/>
            <person name="Castanera R."/>
            <person name="Culley D."/>
            <person name="Daum C."/>
            <person name="Ezra D."/>
            <person name="Gonzalez J."/>
            <person name="Henrissat B."/>
            <person name="Kuo A."/>
            <person name="Liang C."/>
            <person name="Lipzen A."/>
            <person name="Lutzoni F."/>
            <person name="Magnuson J."/>
            <person name="Mondo S."/>
            <person name="Nolan M."/>
            <person name="Ohm R."/>
            <person name="Pangilinan J."/>
            <person name="Park H.-J."/>
            <person name="Ramirez L."/>
            <person name="Alfaro M."/>
            <person name="Sun H."/>
            <person name="Tritt A."/>
            <person name="Yoshinaga Y."/>
            <person name="Zwiers L.-H."/>
            <person name="Turgeon B."/>
            <person name="Goodwin S."/>
            <person name="Spatafora J."/>
            <person name="Crous P."/>
            <person name="Grigoriev I."/>
        </authorList>
    </citation>
    <scope>NUCLEOTIDE SEQUENCE</scope>
    <source>
        <strain evidence="1">CBS 107.79</strain>
    </source>
</reference>